<feature type="region of interest" description="Disordered" evidence="7">
    <location>
        <begin position="1"/>
        <end position="44"/>
    </location>
</feature>
<dbReference type="PROSITE" id="PS01359">
    <property type="entry name" value="ZF_PHD_1"/>
    <property type="match status" value="1"/>
</dbReference>
<evidence type="ECO:0000256" key="6">
    <source>
        <dbReference type="PROSITE-ProRule" id="PRU00146"/>
    </source>
</evidence>
<dbReference type="InterPro" id="IPR019787">
    <property type="entry name" value="Znf_PHD-finger"/>
</dbReference>
<feature type="compositionally biased region" description="Basic residues" evidence="7">
    <location>
        <begin position="203"/>
        <end position="221"/>
    </location>
</feature>
<evidence type="ECO:0000256" key="2">
    <source>
        <dbReference type="ARBA" id="ARBA00022723"/>
    </source>
</evidence>
<keyword evidence="3 6" id="KW-0863">Zinc-finger</keyword>
<feature type="compositionally biased region" description="Polar residues" evidence="7">
    <location>
        <begin position="121"/>
        <end position="147"/>
    </location>
</feature>
<keyword evidence="10" id="KW-1185">Reference proteome</keyword>
<reference evidence="9 10" key="1">
    <citation type="journal article" date="2018" name="IMA Fungus">
        <title>IMA Genome-F 9: Draft genome sequence of Annulohypoxylon stygium, Aspergillus mulundensis, Berkeleyomyces basicola (syn. Thielaviopsis basicola), Ceratocystis smalleyi, two Cercospora beticola strains, Coleophoma cylindrospora, Fusarium fracticaudum, Phialophora cf. hyalina, and Morchella septimelata.</title>
        <authorList>
            <person name="Wingfield B.D."/>
            <person name="Bills G.F."/>
            <person name="Dong Y."/>
            <person name="Huang W."/>
            <person name="Nel W.J."/>
            <person name="Swalarsk-Parry B.S."/>
            <person name="Vaghefi N."/>
            <person name="Wilken P.M."/>
            <person name="An Z."/>
            <person name="de Beer Z.W."/>
            <person name="De Vos L."/>
            <person name="Chen L."/>
            <person name="Duong T.A."/>
            <person name="Gao Y."/>
            <person name="Hammerbacher A."/>
            <person name="Kikkert J.R."/>
            <person name="Li Y."/>
            <person name="Li H."/>
            <person name="Li K."/>
            <person name="Li Q."/>
            <person name="Liu X."/>
            <person name="Ma X."/>
            <person name="Naidoo K."/>
            <person name="Pethybridge S.J."/>
            <person name="Sun J."/>
            <person name="Steenkamp E.T."/>
            <person name="van der Nest M.A."/>
            <person name="van Wyk S."/>
            <person name="Wingfield M.J."/>
            <person name="Xiong C."/>
            <person name="Yue Q."/>
            <person name="Zhang X."/>
        </authorList>
    </citation>
    <scope>NUCLEOTIDE SEQUENCE [LARGE SCALE GENOMIC DNA]</scope>
    <source>
        <strain evidence="9 10">BP6252</strain>
    </source>
</reference>
<feature type="region of interest" description="Disordered" evidence="7">
    <location>
        <begin position="121"/>
        <end position="250"/>
    </location>
</feature>
<dbReference type="SUPFAM" id="SSF57903">
    <property type="entry name" value="FYVE/PHD zinc finger"/>
    <property type="match status" value="1"/>
</dbReference>
<dbReference type="SMART" id="SM00249">
    <property type="entry name" value="PHD"/>
    <property type="match status" value="1"/>
</dbReference>
<evidence type="ECO:0000256" key="5">
    <source>
        <dbReference type="ARBA" id="ARBA00023242"/>
    </source>
</evidence>
<gene>
    <name evidence="9" type="ORF">BP6252_04763</name>
</gene>
<name>A0A3D8S1G5_9HELO</name>
<feature type="domain" description="PHD-type" evidence="8">
    <location>
        <begin position="254"/>
        <end position="306"/>
    </location>
</feature>
<evidence type="ECO:0000313" key="10">
    <source>
        <dbReference type="Proteomes" id="UP000256645"/>
    </source>
</evidence>
<accession>A0A3D8S1G5</accession>
<keyword evidence="2" id="KW-0479">Metal-binding</keyword>
<evidence type="ECO:0000256" key="7">
    <source>
        <dbReference type="SAM" id="MobiDB-lite"/>
    </source>
</evidence>
<sequence length="596" mass="66138">MESSPPPMDSTPSGAQPVEDAAQPIPASLPLPTPSTNTTPFKYKYTEAAPNPFPDEVSDAVWNKIYTAADSRIYNKNNKSAIESRKIRQKGQTRELAIQMCREKLAQGLIHTDATGSTVLARSLKSQPTKKQAPEPSSSSRDATPTSDKMAAMSISEQIKSEGRNRKAVSVAPSSSSNQGTPGPSSTPTVPKMSPTKPDKPSSLKRKGTATVVKKPKKPKNQTRVNTPSGRDGQTPASNNFMDDDGDSDSNDGGEYCICRGPDDHRMMVNCEGGCDDWFHCSCIGMDIADAKELLDRFICDTCKTDEKFTTWKRMCRNVKLTGCRKACRPNADPPSKFCSDECKYAWGAWNKHHRFREDDIPSMGGALNIPEVEEILKQCQTMKDLELLGRKPRLAMKDGADPSRPVGLDYLTPEEKDVIAEYTARQGKIQEEIKCIKGQLELLTMLQRRAKAAIGHPLSPHKTPCGFDGRATFNDAQFNAWKETAEGIRAFKTESAGPRTKDSLHINRIEPLVGEETPPEPDLPAELRGMCLNSAKKCRHGDWYEMCRIDAGFRIKNLKDEFKKLQNRTDFIIDDAETREATKDYDAHNTVEQLF</sequence>
<evidence type="ECO:0000256" key="3">
    <source>
        <dbReference type="ARBA" id="ARBA00022771"/>
    </source>
</evidence>
<dbReference type="OrthoDB" id="436852at2759"/>
<comment type="subcellular location">
    <subcellularLocation>
        <location evidence="1">Nucleus</location>
    </subcellularLocation>
</comment>
<dbReference type="PANTHER" id="PTHR46174">
    <property type="entry name" value="CXXC-TYPE ZINC FINGER PROTEIN 1"/>
    <property type="match status" value="1"/>
</dbReference>
<comment type="caution">
    <text evidence="9">The sequence shown here is derived from an EMBL/GenBank/DDBJ whole genome shotgun (WGS) entry which is preliminary data.</text>
</comment>
<dbReference type="AlphaFoldDB" id="A0A3D8S1G5"/>
<dbReference type="Gene3D" id="3.30.40.10">
    <property type="entry name" value="Zinc/RING finger domain, C3HC4 (zinc finger)"/>
    <property type="match status" value="1"/>
</dbReference>
<evidence type="ECO:0000259" key="8">
    <source>
        <dbReference type="PROSITE" id="PS50016"/>
    </source>
</evidence>
<dbReference type="GO" id="GO:0008270">
    <property type="term" value="F:zinc ion binding"/>
    <property type="evidence" value="ECO:0007669"/>
    <property type="project" value="UniProtKB-KW"/>
</dbReference>
<evidence type="ECO:0000256" key="4">
    <source>
        <dbReference type="ARBA" id="ARBA00022833"/>
    </source>
</evidence>
<proteinExistence type="predicted"/>
<keyword evidence="5" id="KW-0539">Nucleus</keyword>
<dbReference type="GO" id="GO:0048188">
    <property type="term" value="C:Set1C/COMPASS complex"/>
    <property type="evidence" value="ECO:0007669"/>
    <property type="project" value="InterPro"/>
</dbReference>
<dbReference type="InterPro" id="IPR001965">
    <property type="entry name" value="Znf_PHD"/>
</dbReference>
<dbReference type="GO" id="GO:0045893">
    <property type="term" value="P:positive regulation of DNA-templated transcription"/>
    <property type="evidence" value="ECO:0007669"/>
    <property type="project" value="TreeGrafter"/>
</dbReference>
<dbReference type="Pfam" id="PF00628">
    <property type="entry name" value="PHD"/>
    <property type="match status" value="1"/>
</dbReference>
<dbReference type="STRING" id="1849047.A0A3D8S1G5"/>
<feature type="compositionally biased region" description="Low complexity" evidence="7">
    <location>
        <begin position="173"/>
        <end position="191"/>
    </location>
</feature>
<evidence type="ECO:0000313" key="9">
    <source>
        <dbReference type="EMBL" id="RDW80125.1"/>
    </source>
</evidence>
<keyword evidence="4" id="KW-0862">Zinc</keyword>
<dbReference type="InterPro" id="IPR013083">
    <property type="entry name" value="Znf_RING/FYVE/PHD"/>
</dbReference>
<organism evidence="9 10">
    <name type="scientific">Coleophoma cylindrospora</name>
    <dbReference type="NCBI Taxonomy" id="1849047"/>
    <lineage>
        <taxon>Eukaryota</taxon>
        <taxon>Fungi</taxon>
        <taxon>Dikarya</taxon>
        <taxon>Ascomycota</taxon>
        <taxon>Pezizomycotina</taxon>
        <taxon>Leotiomycetes</taxon>
        <taxon>Helotiales</taxon>
        <taxon>Dermateaceae</taxon>
        <taxon>Coleophoma</taxon>
    </lineage>
</organism>
<dbReference type="EMBL" id="PDLM01000004">
    <property type="protein sequence ID" value="RDW80125.1"/>
    <property type="molecule type" value="Genomic_DNA"/>
</dbReference>
<dbReference type="InterPro" id="IPR019786">
    <property type="entry name" value="Zinc_finger_PHD-type_CS"/>
</dbReference>
<protein>
    <recommendedName>
        <fullName evidence="8">PHD-type domain-containing protein</fullName>
    </recommendedName>
</protein>
<dbReference type="PANTHER" id="PTHR46174:SF1">
    <property type="entry name" value="CXXC-TYPE ZINC FINGER PROTEIN 1"/>
    <property type="match status" value="1"/>
</dbReference>
<dbReference type="InterPro" id="IPR011011">
    <property type="entry name" value="Znf_FYVE_PHD"/>
</dbReference>
<dbReference type="Proteomes" id="UP000256645">
    <property type="component" value="Unassembled WGS sequence"/>
</dbReference>
<dbReference type="InterPro" id="IPR037869">
    <property type="entry name" value="Spp1/CFP1"/>
</dbReference>
<evidence type="ECO:0000256" key="1">
    <source>
        <dbReference type="ARBA" id="ARBA00004123"/>
    </source>
</evidence>
<dbReference type="PROSITE" id="PS50016">
    <property type="entry name" value="ZF_PHD_2"/>
    <property type="match status" value="1"/>
</dbReference>